<evidence type="ECO:0008006" key="3">
    <source>
        <dbReference type="Google" id="ProtNLM"/>
    </source>
</evidence>
<dbReference type="EMBL" id="BMFF01000001">
    <property type="protein sequence ID" value="GGC87424.1"/>
    <property type="molecule type" value="Genomic_DNA"/>
</dbReference>
<reference evidence="2" key="1">
    <citation type="journal article" date="2019" name="Int. J. Syst. Evol. Microbiol.">
        <title>The Global Catalogue of Microorganisms (GCM) 10K type strain sequencing project: providing services to taxonomists for standard genome sequencing and annotation.</title>
        <authorList>
            <consortium name="The Broad Institute Genomics Platform"/>
            <consortium name="The Broad Institute Genome Sequencing Center for Infectious Disease"/>
            <person name="Wu L."/>
            <person name="Ma J."/>
        </authorList>
    </citation>
    <scope>NUCLEOTIDE SEQUENCE [LARGE SCALE GENOMIC DNA]</scope>
    <source>
        <strain evidence="2">CGMCC 1.12482</strain>
    </source>
</reference>
<accession>A0ABQ1NYD6</accession>
<evidence type="ECO:0000313" key="1">
    <source>
        <dbReference type="EMBL" id="GGC87424.1"/>
    </source>
</evidence>
<dbReference type="RefSeq" id="WP_150277519.1">
    <property type="nucleotide sequence ID" value="NZ_BMFF01000001.1"/>
</dbReference>
<keyword evidence="2" id="KW-1185">Reference proteome</keyword>
<sequence length="144" mass="16360">MTKATELDNALSDRLAGISQAAGYFTDIRQIYGPLDRPSDRAETPYIQYRMLRDTREDTAGRQALRRRAYAIEVTFSKAAPTSDMDRVHLDVMRAMGFNEVDVDKRFPGLDDGEDEAEPQYPVDGVTTMRLIITLAVLYSETYR</sequence>
<evidence type="ECO:0000313" key="2">
    <source>
        <dbReference type="Proteomes" id="UP000638188"/>
    </source>
</evidence>
<gene>
    <name evidence="1" type="ORF">GCM10007418_03970</name>
</gene>
<protein>
    <recommendedName>
        <fullName evidence="3">Tail terminator</fullName>
    </recommendedName>
</protein>
<name>A0ABQ1NYD6_9GAMM</name>
<organism evidence="1 2">
    <name type="scientific">Halopseudomonas salina</name>
    <dbReference type="NCBI Taxonomy" id="1323744"/>
    <lineage>
        <taxon>Bacteria</taxon>
        <taxon>Pseudomonadati</taxon>
        <taxon>Pseudomonadota</taxon>
        <taxon>Gammaproteobacteria</taxon>
        <taxon>Pseudomonadales</taxon>
        <taxon>Pseudomonadaceae</taxon>
        <taxon>Halopseudomonas</taxon>
    </lineage>
</organism>
<proteinExistence type="predicted"/>
<dbReference type="Proteomes" id="UP000638188">
    <property type="component" value="Unassembled WGS sequence"/>
</dbReference>
<comment type="caution">
    <text evidence="1">The sequence shown here is derived from an EMBL/GenBank/DDBJ whole genome shotgun (WGS) entry which is preliminary data.</text>
</comment>